<organism evidence="3 4">
    <name type="scientific">Galendromus occidentalis</name>
    <name type="common">western predatory mite</name>
    <dbReference type="NCBI Taxonomy" id="34638"/>
    <lineage>
        <taxon>Eukaryota</taxon>
        <taxon>Metazoa</taxon>
        <taxon>Ecdysozoa</taxon>
        <taxon>Arthropoda</taxon>
        <taxon>Chelicerata</taxon>
        <taxon>Arachnida</taxon>
        <taxon>Acari</taxon>
        <taxon>Parasitiformes</taxon>
        <taxon>Mesostigmata</taxon>
        <taxon>Gamasina</taxon>
        <taxon>Phytoseioidea</taxon>
        <taxon>Phytoseiidae</taxon>
        <taxon>Typhlodrominae</taxon>
        <taxon>Galendromus</taxon>
    </lineage>
</organism>
<dbReference type="GO" id="GO:0000209">
    <property type="term" value="P:protein polyubiquitination"/>
    <property type="evidence" value="ECO:0007669"/>
    <property type="project" value="TreeGrafter"/>
</dbReference>
<evidence type="ECO:0000259" key="2">
    <source>
        <dbReference type="Pfam" id="PF12937"/>
    </source>
</evidence>
<dbReference type="InterPro" id="IPR036047">
    <property type="entry name" value="F-box-like_dom_sf"/>
</dbReference>
<evidence type="ECO:0000313" key="3">
    <source>
        <dbReference type="Proteomes" id="UP000694867"/>
    </source>
</evidence>
<feature type="compositionally biased region" description="Low complexity" evidence="1">
    <location>
        <begin position="19"/>
        <end position="32"/>
    </location>
</feature>
<dbReference type="PANTHER" id="PTHR14939">
    <property type="entry name" value="F-BOX ONLY PROTEIN 22"/>
    <property type="match status" value="1"/>
</dbReference>
<name>A0AAJ6QMN8_9ACAR</name>
<evidence type="ECO:0000313" key="4">
    <source>
        <dbReference type="RefSeq" id="XP_003738043.1"/>
    </source>
</evidence>
<protein>
    <submittedName>
        <fullName evidence="4">F-box only protein 22</fullName>
    </submittedName>
</protein>
<gene>
    <name evidence="4" type="primary">LOC100906331</name>
</gene>
<dbReference type="SUPFAM" id="SSF81383">
    <property type="entry name" value="F-box domain"/>
    <property type="match status" value="1"/>
</dbReference>
<dbReference type="GO" id="GO:0032436">
    <property type="term" value="P:positive regulation of proteasomal ubiquitin-dependent protein catabolic process"/>
    <property type="evidence" value="ECO:0007669"/>
    <property type="project" value="TreeGrafter"/>
</dbReference>
<dbReference type="RefSeq" id="XP_003738043.1">
    <property type="nucleotide sequence ID" value="XM_003737995.1"/>
</dbReference>
<dbReference type="PANTHER" id="PTHR14939:SF5">
    <property type="entry name" value="F-BOX ONLY PROTEIN 22"/>
    <property type="match status" value="1"/>
</dbReference>
<dbReference type="GeneID" id="100906331"/>
<proteinExistence type="predicted"/>
<keyword evidence="3" id="KW-1185">Reference proteome</keyword>
<evidence type="ECO:0000256" key="1">
    <source>
        <dbReference type="SAM" id="MobiDB-lite"/>
    </source>
</evidence>
<dbReference type="Pfam" id="PF12937">
    <property type="entry name" value="F-box-like"/>
    <property type="match status" value="1"/>
</dbReference>
<feature type="domain" description="F-box" evidence="2">
    <location>
        <begin position="62"/>
        <end position="89"/>
    </location>
</feature>
<accession>A0AAJ6QMN8</accession>
<dbReference type="AlphaFoldDB" id="A0AAJ6QMN8"/>
<dbReference type="Gene3D" id="1.20.1280.50">
    <property type="match status" value="1"/>
</dbReference>
<dbReference type="Proteomes" id="UP000694867">
    <property type="component" value="Unplaced"/>
</dbReference>
<dbReference type="InterPro" id="IPR001810">
    <property type="entry name" value="F-box_dom"/>
</dbReference>
<sequence length="460" mass="50097">MEALGGPVTRGKRRRLEGSGHSAAGPSGGPSSHKIAFKLQLTEDEAAPEWIGDVLRSNQLIVAKIFEYLGVYGLSRAARVCRFWRRCAQQAARNRQMIKHFNVINLDVGGLDRKLFGRELVRSLRECYAAPSLVMIFTTKHMADEGSKYFDDFTGSREEFSRNVRKLQRTGKLAYNSALSNYLSTKLPPGSLLQLCSGWGLTVTDAVDGPIEHEDCEGFAAICISQFPNVKIRTFSVREPCRPSEGRVRPSACQLIHAAALGDVKDAKAVIAFSKEAPEPISNAMHLMDALVKDYPKLAIAGATLLSHGVYEPYSTQQDSSWPGRSKPDQSPHAEVGLCGIVIEGDVKAASIVLGHDCRGSEAVKEKMSELKSFPVIHGRTVGFMFSCCGRGQCFHLGVNVEGSVFGELFPGVPLMGVFGSGEFGVDTFSDVPPADFRFSYTSVIMLITFNPPPEDGQAN</sequence>
<feature type="region of interest" description="Disordered" evidence="1">
    <location>
        <begin position="1"/>
        <end position="32"/>
    </location>
</feature>
<dbReference type="KEGG" id="goe:100906331"/>
<reference evidence="4" key="1">
    <citation type="submission" date="2025-08" db="UniProtKB">
        <authorList>
            <consortium name="RefSeq"/>
        </authorList>
    </citation>
    <scope>IDENTIFICATION</scope>
</reference>